<proteinExistence type="predicted"/>
<feature type="domain" description="Peptidase S53" evidence="2">
    <location>
        <begin position="82"/>
        <end position="435"/>
    </location>
</feature>
<evidence type="ECO:0000313" key="3">
    <source>
        <dbReference type="EMBL" id="MFC5862943.1"/>
    </source>
</evidence>
<dbReference type="Gene3D" id="3.40.50.200">
    <property type="entry name" value="Peptidase S8/S53 domain"/>
    <property type="match status" value="1"/>
</dbReference>
<feature type="signal peptide" evidence="1">
    <location>
        <begin position="1"/>
        <end position="30"/>
    </location>
</feature>
<comment type="caution">
    <text evidence="3">The sequence shown here is derived from an EMBL/GenBank/DDBJ whole genome shotgun (WGS) entry which is preliminary data.</text>
</comment>
<keyword evidence="4" id="KW-1185">Reference proteome</keyword>
<dbReference type="Proteomes" id="UP001596091">
    <property type="component" value="Unassembled WGS sequence"/>
</dbReference>
<sequence length="435" mass="45060">MPQRVLSAVKVASKAVSVACLLAIALPASSQGPIKPPKQHPLVIPASSVANPEDAGVRMHTNVRYRAGYTPDELPPFSGYGFDTPASLACIYGLAPYTKGCNPNVTTQDATGGSQSIAIVDAYDYPEAAADLAYFSQQFGLPFDPSKFHVVYANGTQPAEDPTGGWEFEESIDIEYSHAMAPNATIYLVEAASASGAGLFPAVLVASNLVACGMTTTCPAGSKGQGQVSMSWGSPEHAQEVQLDSLFFATPGVVYVAASGDAPGVSYPCASPNVLCAGGTTDSRSLETGNLIAQIGWSQAGGGISAYEPIPKYQTQNPFIANQLQGFRGVPDVSAVANPDTGVWVWNTYPVGGTGWFTAGGTSVAAPLLAGILNSTGNFATSTPTELTKLYGNSLLFLDGGFTDITYGACNVYASSYASIGWDQCTGLGSPNKLR</sequence>
<keyword evidence="1" id="KW-0732">Signal</keyword>
<dbReference type="PANTHER" id="PTHR14218">
    <property type="entry name" value="PROTEASE S8 TRIPEPTIDYL PEPTIDASE I CLN2"/>
    <property type="match status" value="1"/>
</dbReference>
<dbReference type="CDD" id="cd04056">
    <property type="entry name" value="Peptidases_S53"/>
    <property type="match status" value="1"/>
</dbReference>
<dbReference type="InterPro" id="IPR050819">
    <property type="entry name" value="Tripeptidyl-peptidase_I"/>
</dbReference>
<reference evidence="4" key="1">
    <citation type="journal article" date="2019" name="Int. J. Syst. Evol. Microbiol.">
        <title>The Global Catalogue of Microorganisms (GCM) 10K type strain sequencing project: providing services to taxonomists for standard genome sequencing and annotation.</title>
        <authorList>
            <consortium name="The Broad Institute Genomics Platform"/>
            <consortium name="The Broad Institute Genome Sequencing Center for Infectious Disease"/>
            <person name="Wu L."/>
            <person name="Ma J."/>
        </authorList>
    </citation>
    <scope>NUCLEOTIDE SEQUENCE [LARGE SCALE GENOMIC DNA]</scope>
    <source>
        <strain evidence="4">JCM 4087</strain>
    </source>
</reference>
<dbReference type="InterPro" id="IPR000209">
    <property type="entry name" value="Peptidase_S8/S53_dom"/>
</dbReference>
<dbReference type="PANTHER" id="PTHR14218:SF15">
    <property type="entry name" value="TRIPEPTIDYL-PEPTIDASE 1"/>
    <property type="match status" value="1"/>
</dbReference>
<dbReference type="PROSITE" id="PS51695">
    <property type="entry name" value="SEDOLISIN"/>
    <property type="match status" value="1"/>
</dbReference>
<feature type="chain" id="PRO_5046950510" evidence="1">
    <location>
        <begin position="31"/>
        <end position="435"/>
    </location>
</feature>
<dbReference type="SUPFAM" id="SSF52743">
    <property type="entry name" value="Subtilisin-like"/>
    <property type="match status" value="1"/>
</dbReference>
<gene>
    <name evidence="3" type="ORF">ACFPT7_11620</name>
</gene>
<evidence type="ECO:0000313" key="4">
    <source>
        <dbReference type="Proteomes" id="UP001596091"/>
    </source>
</evidence>
<dbReference type="InterPro" id="IPR030400">
    <property type="entry name" value="Sedolisin_dom"/>
</dbReference>
<accession>A0ABW1EHV6</accession>
<dbReference type="EMBL" id="JBHSPH010000003">
    <property type="protein sequence ID" value="MFC5862943.1"/>
    <property type="molecule type" value="Genomic_DNA"/>
</dbReference>
<dbReference type="Pfam" id="PF00082">
    <property type="entry name" value="Peptidase_S8"/>
    <property type="match status" value="1"/>
</dbReference>
<evidence type="ECO:0000256" key="1">
    <source>
        <dbReference type="SAM" id="SignalP"/>
    </source>
</evidence>
<name>A0ABW1EHV6_9BACT</name>
<evidence type="ECO:0000259" key="2">
    <source>
        <dbReference type="PROSITE" id="PS51695"/>
    </source>
</evidence>
<dbReference type="InterPro" id="IPR036852">
    <property type="entry name" value="Peptidase_S8/S53_dom_sf"/>
</dbReference>
<organism evidence="3 4">
    <name type="scientific">Acidicapsa dinghuensis</name>
    <dbReference type="NCBI Taxonomy" id="2218256"/>
    <lineage>
        <taxon>Bacteria</taxon>
        <taxon>Pseudomonadati</taxon>
        <taxon>Acidobacteriota</taxon>
        <taxon>Terriglobia</taxon>
        <taxon>Terriglobales</taxon>
        <taxon>Acidobacteriaceae</taxon>
        <taxon>Acidicapsa</taxon>
    </lineage>
</organism>
<protein>
    <submittedName>
        <fullName evidence="3">S8 family serine peptidase</fullName>
    </submittedName>
</protein>